<keyword evidence="3" id="KW-1185">Reference proteome</keyword>
<name>A0ABR2MH18_9ASPA</name>
<dbReference type="EMBL" id="JBBWWR010000008">
    <property type="protein sequence ID" value="KAK8962840.1"/>
    <property type="molecule type" value="Genomic_DNA"/>
</dbReference>
<organism evidence="2 3">
    <name type="scientific">Platanthera guangdongensis</name>
    <dbReference type="NCBI Taxonomy" id="2320717"/>
    <lineage>
        <taxon>Eukaryota</taxon>
        <taxon>Viridiplantae</taxon>
        <taxon>Streptophyta</taxon>
        <taxon>Embryophyta</taxon>
        <taxon>Tracheophyta</taxon>
        <taxon>Spermatophyta</taxon>
        <taxon>Magnoliopsida</taxon>
        <taxon>Liliopsida</taxon>
        <taxon>Asparagales</taxon>
        <taxon>Orchidaceae</taxon>
        <taxon>Orchidoideae</taxon>
        <taxon>Orchideae</taxon>
        <taxon>Orchidinae</taxon>
        <taxon>Platanthera</taxon>
    </lineage>
</organism>
<comment type="caution">
    <text evidence="2">The sequence shown here is derived from an EMBL/GenBank/DDBJ whole genome shotgun (WGS) entry which is preliminary data.</text>
</comment>
<reference evidence="2 3" key="1">
    <citation type="journal article" date="2022" name="Nat. Plants">
        <title>Genomes of leafy and leafless Platanthera orchids illuminate the evolution of mycoheterotrophy.</title>
        <authorList>
            <person name="Li M.H."/>
            <person name="Liu K.W."/>
            <person name="Li Z."/>
            <person name="Lu H.C."/>
            <person name="Ye Q.L."/>
            <person name="Zhang D."/>
            <person name="Wang J.Y."/>
            <person name="Li Y.F."/>
            <person name="Zhong Z.M."/>
            <person name="Liu X."/>
            <person name="Yu X."/>
            <person name="Liu D.K."/>
            <person name="Tu X.D."/>
            <person name="Liu B."/>
            <person name="Hao Y."/>
            <person name="Liao X.Y."/>
            <person name="Jiang Y.T."/>
            <person name="Sun W.H."/>
            <person name="Chen J."/>
            <person name="Chen Y.Q."/>
            <person name="Ai Y."/>
            <person name="Zhai J.W."/>
            <person name="Wu S.S."/>
            <person name="Zhou Z."/>
            <person name="Hsiao Y.Y."/>
            <person name="Wu W.L."/>
            <person name="Chen Y.Y."/>
            <person name="Lin Y.F."/>
            <person name="Hsu J.L."/>
            <person name="Li C.Y."/>
            <person name="Wang Z.W."/>
            <person name="Zhao X."/>
            <person name="Zhong W.Y."/>
            <person name="Ma X.K."/>
            <person name="Ma L."/>
            <person name="Huang J."/>
            <person name="Chen G.Z."/>
            <person name="Huang M.Z."/>
            <person name="Huang L."/>
            <person name="Peng D.H."/>
            <person name="Luo Y.B."/>
            <person name="Zou S.Q."/>
            <person name="Chen S.P."/>
            <person name="Lan S."/>
            <person name="Tsai W.C."/>
            <person name="Van de Peer Y."/>
            <person name="Liu Z.J."/>
        </authorList>
    </citation>
    <scope>NUCLEOTIDE SEQUENCE [LARGE SCALE GENOMIC DNA]</scope>
    <source>
        <strain evidence="2">Lor288</strain>
    </source>
</reference>
<accession>A0ABR2MH18</accession>
<sequence>MYNINNSKYVELVTLERNKLHAMPTREANSIIQWWNSCGFDDLLVTQLNSREIHFSISATIYEPDFSASRRKLQVQEYLNVRVRKDVKQIANFKEHVEEVKKGVGVSIRLLPSMFPMGNVITKNVKHLLKPNKSIPHFYYRPIFEHGRIIRFYLNKVRNDHNSKTMK</sequence>
<evidence type="ECO:0000313" key="2">
    <source>
        <dbReference type="EMBL" id="KAK8962840.1"/>
    </source>
</evidence>
<proteinExistence type="predicted"/>
<dbReference type="InterPro" id="IPR008949">
    <property type="entry name" value="Isoprenoid_synthase_dom_sf"/>
</dbReference>
<dbReference type="SUPFAM" id="SSF48576">
    <property type="entry name" value="Terpenoid synthases"/>
    <property type="match status" value="1"/>
</dbReference>
<dbReference type="Gene3D" id="1.10.600.10">
    <property type="entry name" value="Farnesyl Diphosphate Synthase"/>
    <property type="match status" value="1"/>
</dbReference>
<dbReference type="Proteomes" id="UP001412067">
    <property type="component" value="Unassembled WGS sequence"/>
</dbReference>
<protein>
    <submittedName>
        <fullName evidence="2">Uncharacterized protein</fullName>
    </submittedName>
</protein>
<dbReference type="EMBL" id="JBBWWR010000017">
    <property type="protein sequence ID" value="KAK8945831.1"/>
    <property type="molecule type" value="Genomic_DNA"/>
</dbReference>
<evidence type="ECO:0000313" key="1">
    <source>
        <dbReference type="EMBL" id="KAK8945831.1"/>
    </source>
</evidence>
<gene>
    <name evidence="1" type="ORF">KSP40_PGU003166</name>
    <name evidence="2" type="ORF">KSP40_PGU006973</name>
</gene>
<reference evidence="2" key="2">
    <citation type="submission" date="2024-02" db="EMBL/GenBank/DDBJ databases">
        <authorList>
            <person name="Li M.-H."/>
            <person name="Liu K.-W."/>
            <person name="Li Z."/>
            <person name="Lu H.-C."/>
            <person name="Ye Q.-L."/>
            <person name="Zhang D."/>
            <person name="Wang J.-Y."/>
            <person name="Li Y.-F."/>
            <person name="Zhong Z.-M."/>
            <person name="Liu X."/>
            <person name="Yu X."/>
            <person name="Liu D.-K."/>
            <person name="Tu X.-D."/>
            <person name="Liu B."/>
            <person name="Hao Y."/>
            <person name="Liao X.-Y."/>
            <person name="Jiang Y.-T."/>
            <person name="Sun W.-H."/>
            <person name="Chen J."/>
            <person name="Ai Y."/>
            <person name="Zhai J.-W."/>
            <person name="Wu S.-S."/>
            <person name="Zhou Z."/>
            <person name="Hsiao Y.-Y."/>
            <person name="Wu W.-L."/>
            <person name="Chen Y.-Y."/>
            <person name="Lin Y.-F."/>
            <person name="Hsu J.-L."/>
            <person name="Li C.-Y."/>
            <person name="Wang Z.-W."/>
            <person name="Zhao X."/>
            <person name="Zhong W.-Y."/>
            <person name="Ma X.-K."/>
            <person name="Ma L."/>
            <person name="Huang J."/>
            <person name="Chen G.-Z."/>
            <person name="Huang M.-Z."/>
            <person name="Huang L."/>
            <person name="Peng D.-H."/>
            <person name="Luo Y.-B."/>
            <person name="Zou S.-Q."/>
            <person name="Chen S.-P."/>
            <person name="Lan S."/>
            <person name="Tsai W.-C."/>
            <person name="Van De Peer Y."/>
            <person name="Liu Z.-J."/>
        </authorList>
    </citation>
    <scope>NUCLEOTIDE SEQUENCE</scope>
    <source>
        <strain evidence="2">Lor288</strain>
        <tissue evidence="2">Flower</tissue>
    </source>
</reference>
<evidence type="ECO:0000313" key="3">
    <source>
        <dbReference type="Proteomes" id="UP001412067"/>
    </source>
</evidence>